<name>A0A5A7PN37_STRAF</name>
<keyword evidence="1" id="KW-0645">Protease</keyword>
<dbReference type="Proteomes" id="UP000325081">
    <property type="component" value="Unassembled WGS sequence"/>
</dbReference>
<dbReference type="GO" id="GO:0008233">
    <property type="term" value="F:peptidase activity"/>
    <property type="evidence" value="ECO:0007669"/>
    <property type="project" value="UniProtKB-KW"/>
</dbReference>
<keyword evidence="2" id="KW-1185">Reference proteome</keyword>
<accession>A0A5A7PN37</accession>
<comment type="caution">
    <text evidence="1">The sequence shown here is derived from an EMBL/GenBank/DDBJ whole genome shotgun (WGS) entry which is preliminary data.</text>
</comment>
<reference evidence="2" key="1">
    <citation type="journal article" date="2019" name="Curr. Biol.">
        <title>Genome Sequence of Striga asiatica Provides Insight into the Evolution of Plant Parasitism.</title>
        <authorList>
            <person name="Yoshida S."/>
            <person name="Kim S."/>
            <person name="Wafula E.K."/>
            <person name="Tanskanen J."/>
            <person name="Kim Y.M."/>
            <person name="Honaas L."/>
            <person name="Yang Z."/>
            <person name="Spallek T."/>
            <person name="Conn C.E."/>
            <person name="Ichihashi Y."/>
            <person name="Cheong K."/>
            <person name="Cui S."/>
            <person name="Der J.P."/>
            <person name="Gundlach H."/>
            <person name="Jiao Y."/>
            <person name="Hori C."/>
            <person name="Ishida J.K."/>
            <person name="Kasahara H."/>
            <person name="Kiba T."/>
            <person name="Kim M.S."/>
            <person name="Koo N."/>
            <person name="Laohavisit A."/>
            <person name="Lee Y.H."/>
            <person name="Lumba S."/>
            <person name="McCourt P."/>
            <person name="Mortimer J.C."/>
            <person name="Mutuku J.M."/>
            <person name="Nomura T."/>
            <person name="Sasaki-Sekimoto Y."/>
            <person name="Seto Y."/>
            <person name="Wang Y."/>
            <person name="Wakatake T."/>
            <person name="Sakakibara H."/>
            <person name="Demura T."/>
            <person name="Yamaguchi S."/>
            <person name="Yoneyama K."/>
            <person name="Manabe R.I."/>
            <person name="Nelson D.C."/>
            <person name="Schulman A.H."/>
            <person name="Timko M.P."/>
            <person name="dePamphilis C.W."/>
            <person name="Choi D."/>
            <person name="Shirasu K."/>
        </authorList>
    </citation>
    <scope>NUCLEOTIDE SEQUENCE [LARGE SCALE GENOMIC DNA]</scope>
    <source>
        <strain evidence="2">cv. UVA1</strain>
    </source>
</reference>
<proteinExistence type="predicted"/>
<organism evidence="1 2">
    <name type="scientific">Striga asiatica</name>
    <name type="common">Asiatic witchweed</name>
    <name type="synonym">Buchnera asiatica</name>
    <dbReference type="NCBI Taxonomy" id="4170"/>
    <lineage>
        <taxon>Eukaryota</taxon>
        <taxon>Viridiplantae</taxon>
        <taxon>Streptophyta</taxon>
        <taxon>Embryophyta</taxon>
        <taxon>Tracheophyta</taxon>
        <taxon>Spermatophyta</taxon>
        <taxon>Magnoliopsida</taxon>
        <taxon>eudicotyledons</taxon>
        <taxon>Gunneridae</taxon>
        <taxon>Pentapetalae</taxon>
        <taxon>asterids</taxon>
        <taxon>lamiids</taxon>
        <taxon>Lamiales</taxon>
        <taxon>Orobanchaceae</taxon>
        <taxon>Buchnereae</taxon>
        <taxon>Striga</taxon>
    </lineage>
</organism>
<dbReference type="GO" id="GO:0006508">
    <property type="term" value="P:proteolysis"/>
    <property type="evidence" value="ECO:0007669"/>
    <property type="project" value="UniProtKB-KW"/>
</dbReference>
<keyword evidence="1" id="KW-0378">Hydrolase</keyword>
<evidence type="ECO:0000313" key="1">
    <source>
        <dbReference type="EMBL" id="GER34313.1"/>
    </source>
</evidence>
<dbReference type="EMBL" id="BKCP01004872">
    <property type="protein sequence ID" value="GER34313.1"/>
    <property type="molecule type" value="Genomic_DNA"/>
</dbReference>
<sequence>MEAPDNTVALRVSCIVERRVERLDKPCCIPIAKVLLIAFELTDSFPLGRNGTNPIVAKALGFRPDTQEGTCKRTLPLKILPLRITSSPAGMASPPLKVAGMFQREAI</sequence>
<protein>
    <submittedName>
        <fullName evidence="1">Protease HtpX homolog</fullName>
    </submittedName>
</protein>
<gene>
    <name evidence="1" type="ORF">STAS_10528</name>
</gene>
<evidence type="ECO:0000313" key="2">
    <source>
        <dbReference type="Proteomes" id="UP000325081"/>
    </source>
</evidence>
<dbReference type="AlphaFoldDB" id="A0A5A7PN37"/>